<accession>A0A9P8FXH9</accession>
<feature type="non-terminal residue" evidence="2">
    <location>
        <position position="295"/>
    </location>
</feature>
<sequence>MANRKRRNKDSEDEEMDKNKIKKVSMDSSEYDFFHDKPESAKKDAPKILVCKDEQFNVFPQILEICASSFSQPQPQPQAHPRPQRWTHVEHENRTYVNLDELDIRGVEVFSNWAMDHVKPTLIAINDKDGDILDDVITCYLTARKLRAYLLCDLILFEACEIGKGTELVVKHDQIKKVYDNTTRPEDALRVFLAALVAYQRRNGLTNTITGRDARSDKQRSRFDRLPKDFQFDLMIELSKNSAAHKPCYRPRRFLKVVSNHMQKKDEKRAAAERARLETRGTRESPLFVDEDDEE</sequence>
<evidence type="ECO:0000313" key="2">
    <source>
        <dbReference type="EMBL" id="KAG9984790.1"/>
    </source>
</evidence>
<organism evidence="2 3">
    <name type="scientific">Aureobasidium melanogenum</name>
    <name type="common">Aureobasidium pullulans var. melanogenum</name>
    <dbReference type="NCBI Taxonomy" id="46634"/>
    <lineage>
        <taxon>Eukaryota</taxon>
        <taxon>Fungi</taxon>
        <taxon>Dikarya</taxon>
        <taxon>Ascomycota</taxon>
        <taxon>Pezizomycotina</taxon>
        <taxon>Dothideomycetes</taxon>
        <taxon>Dothideomycetidae</taxon>
        <taxon>Dothideales</taxon>
        <taxon>Saccotheciaceae</taxon>
        <taxon>Aureobasidium</taxon>
    </lineage>
</organism>
<feature type="region of interest" description="Disordered" evidence="1">
    <location>
        <begin position="1"/>
        <end position="23"/>
    </location>
</feature>
<feature type="compositionally biased region" description="Basic and acidic residues" evidence="1">
    <location>
        <begin position="263"/>
        <end position="283"/>
    </location>
</feature>
<dbReference type="Proteomes" id="UP000729357">
    <property type="component" value="Unassembled WGS sequence"/>
</dbReference>
<dbReference type="EMBL" id="JAHFXS010000456">
    <property type="protein sequence ID" value="KAG9984790.1"/>
    <property type="molecule type" value="Genomic_DNA"/>
</dbReference>
<evidence type="ECO:0000256" key="1">
    <source>
        <dbReference type="SAM" id="MobiDB-lite"/>
    </source>
</evidence>
<keyword evidence="3" id="KW-1185">Reference proteome</keyword>
<protein>
    <submittedName>
        <fullName evidence="2">Uncharacterized protein</fullName>
    </submittedName>
</protein>
<reference evidence="2" key="1">
    <citation type="journal article" date="2021" name="J Fungi (Basel)">
        <title>Virulence traits and population genomics of the black yeast Aureobasidium melanogenum.</title>
        <authorList>
            <person name="Cernosa A."/>
            <person name="Sun X."/>
            <person name="Gostincar C."/>
            <person name="Fang C."/>
            <person name="Gunde-Cimerman N."/>
            <person name="Song Z."/>
        </authorList>
    </citation>
    <scope>NUCLEOTIDE SEQUENCE</scope>
    <source>
        <strain evidence="2">EXF-9298</strain>
    </source>
</reference>
<gene>
    <name evidence="2" type="ORF">KCU98_g5162</name>
</gene>
<feature type="region of interest" description="Disordered" evidence="1">
    <location>
        <begin position="260"/>
        <end position="295"/>
    </location>
</feature>
<reference evidence="2" key="2">
    <citation type="submission" date="2021-08" db="EMBL/GenBank/DDBJ databases">
        <authorList>
            <person name="Gostincar C."/>
            <person name="Sun X."/>
            <person name="Song Z."/>
            <person name="Gunde-Cimerman N."/>
        </authorList>
    </citation>
    <scope>NUCLEOTIDE SEQUENCE</scope>
    <source>
        <strain evidence="2">EXF-9298</strain>
    </source>
</reference>
<proteinExistence type="predicted"/>
<comment type="caution">
    <text evidence="2">The sequence shown here is derived from an EMBL/GenBank/DDBJ whole genome shotgun (WGS) entry which is preliminary data.</text>
</comment>
<name>A0A9P8FXH9_AURME</name>
<evidence type="ECO:0000313" key="3">
    <source>
        <dbReference type="Proteomes" id="UP000729357"/>
    </source>
</evidence>
<dbReference type="AlphaFoldDB" id="A0A9P8FXH9"/>